<organism evidence="3 4">
    <name type="scientific">Streptomyces zagrosensis</name>
    <dbReference type="NCBI Taxonomy" id="1042984"/>
    <lineage>
        <taxon>Bacteria</taxon>
        <taxon>Bacillati</taxon>
        <taxon>Actinomycetota</taxon>
        <taxon>Actinomycetes</taxon>
        <taxon>Kitasatosporales</taxon>
        <taxon>Streptomycetaceae</taxon>
        <taxon>Streptomyces</taxon>
    </lineage>
</organism>
<protein>
    <recommendedName>
        <fullName evidence="2">DUF4097 domain-containing protein</fullName>
    </recommendedName>
</protein>
<dbReference type="Pfam" id="PF13349">
    <property type="entry name" value="DUF4097"/>
    <property type="match status" value="1"/>
</dbReference>
<evidence type="ECO:0000259" key="2">
    <source>
        <dbReference type="Pfam" id="PF13349"/>
    </source>
</evidence>
<feature type="signal peptide" evidence="1">
    <location>
        <begin position="1"/>
        <end position="31"/>
    </location>
</feature>
<evidence type="ECO:0000313" key="4">
    <source>
        <dbReference type="Proteomes" id="UP000588098"/>
    </source>
</evidence>
<gene>
    <name evidence="3" type="ORF">FHS42_007187</name>
</gene>
<dbReference type="EMBL" id="JACHJL010000033">
    <property type="protein sequence ID" value="MBB5940089.1"/>
    <property type="molecule type" value="Genomic_DNA"/>
</dbReference>
<accession>A0A7W9QHF9</accession>
<dbReference type="RefSeq" id="WP_184579950.1">
    <property type="nucleotide sequence ID" value="NZ_JACHJL010000033.1"/>
</dbReference>
<comment type="caution">
    <text evidence="3">The sequence shown here is derived from an EMBL/GenBank/DDBJ whole genome shotgun (WGS) entry which is preliminary data.</text>
</comment>
<name>A0A7W9QHF9_9ACTN</name>
<dbReference type="AlphaFoldDB" id="A0A7W9QHF9"/>
<proteinExistence type="predicted"/>
<evidence type="ECO:0000313" key="3">
    <source>
        <dbReference type="EMBL" id="MBB5940089.1"/>
    </source>
</evidence>
<dbReference type="InterPro" id="IPR025164">
    <property type="entry name" value="Toastrack_DUF4097"/>
</dbReference>
<keyword evidence="4" id="KW-1185">Reference proteome</keyword>
<evidence type="ECO:0000256" key="1">
    <source>
        <dbReference type="SAM" id="SignalP"/>
    </source>
</evidence>
<feature type="chain" id="PRO_5031558320" description="DUF4097 domain-containing protein" evidence="1">
    <location>
        <begin position="32"/>
        <end position="239"/>
    </location>
</feature>
<keyword evidence="1" id="KW-0732">Signal</keyword>
<reference evidence="3 4" key="1">
    <citation type="submission" date="2020-08" db="EMBL/GenBank/DDBJ databases">
        <title>Genomic Encyclopedia of Type Strains, Phase III (KMG-III): the genomes of soil and plant-associated and newly described type strains.</title>
        <authorList>
            <person name="Whitman W."/>
        </authorList>
    </citation>
    <scope>NUCLEOTIDE SEQUENCE [LARGE SCALE GENOMIC DNA]</scope>
    <source>
        <strain evidence="3 4">CECT 8305</strain>
    </source>
</reference>
<sequence length="239" mass="24089">MNPLPLTRSCFATVAAAVLSGALLTGCEGGAASNQETDTRSFTVSDKVTALSIEASGGDMEVTGDSGTTVRVTETITYTGDRPKTGRQVSDGRLSLSAGPDCGPIDDSDCDMTYQVKVPSTLLSVRLVERGGSIKLKNLAGAVEAHTTGGSLRADKLAGKSLVAKVSGGEMTGNFTKAPGKVDVDTNGGNVSVIVPSTASYAVDAKSAGGKSKVSVTTDPGSARTIKLRAVGGNVSLTS</sequence>
<feature type="domain" description="DUF4097" evidence="2">
    <location>
        <begin position="48"/>
        <end position="216"/>
    </location>
</feature>
<dbReference type="Proteomes" id="UP000588098">
    <property type="component" value="Unassembled WGS sequence"/>
</dbReference>